<protein>
    <submittedName>
        <fullName evidence="3">Uncharacterized protein</fullName>
    </submittedName>
</protein>
<dbReference type="VEuPathDB" id="FungiDB:Z520_08037"/>
<keyword evidence="2" id="KW-0812">Transmembrane</keyword>
<evidence type="ECO:0000256" key="2">
    <source>
        <dbReference type="SAM" id="Phobius"/>
    </source>
</evidence>
<dbReference type="GeneID" id="27713783"/>
<keyword evidence="2" id="KW-0472">Membrane</keyword>
<feature type="transmembrane region" description="Helical" evidence="2">
    <location>
        <begin position="279"/>
        <end position="298"/>
    </location>
</feature>
<proteinExistence type="predicted"/>
<gene>
    <name evidence="3" type="ORF">Z520_08037</name>
</gene>
<dbReference type="RefSeq" id="XP_016630382.1">
    <property type="nucleotide sequence ID" value="XM_016778534.1"/>
</dbReference>
<reference evidence="3 4" key="1">
    <citation type="submission" date="2015-01" db="EMBL/GenBank/DDBJ databases">
        <title>The Genome Sequence of Fonsecaea multimorphosa CBS 102226.</title>
        <authorList>
            <consortium name="The Broad Institute Genomics Platform"/>
            <person name="Cuomo C."/>
            <person name="de Hoog S."/>
            <person name="Gorbushina A."/>
            <person name="Stielow B."/>
            <person name="Teixiera M."/>
            <person name="Abouelleil A."/>
            <person name="Chapman S.B."/>
            <person name="Priest M."/>
            <person name="Young S.K."/>
            <person name="Wortman J."/>
            <person name="Nusbaum C."/>
            <person name="Birren B."/>
        </authorList>
    </citation>
    <scope>NUCLEOTIDE SEQUENCE [LARGE SCALE GENOMIC DNA]</scope>
    <source>
        <strain evidence="3 4">CBS 102226</strain>
    </source>
</reference>
<dbReference type="STRING" id="1442371.A0A0D2K050"/>
<sequence>MANTAKLMTKCRMSPLDFLEYCIEEYNINDGELVLPQNASQQPRRRVLSILLRCRGMAGLSSVCLPTCGLDGQLAPRCIVGSDQDERIKEILSDLEGCTRDVLFYPAIIIGFTLTRSLDLDANLVGYQLEPDVIALSSRLDIANEGLRRYLESRGLYREPDQDYSALTVDLYMLQHFLSDLYHSHHANIVLVRKLKSIFKLYHDATRSRTIFECVDDLLCRLELQKGSLDHCARITQHQSAVLFNLINQRDSRLNFSVARSSRQIAAASKRDSSAMKTISILTLVFLPGTFVSSVFSTTIFDFTAEAEPGYGRVSKAWWIYLLCSLLLTLITVGVWAVWMVWRLNKAIHEERREMEELREHEHEARPYGSRAPPTRRRSREYRDSTSVRAAGNGSHRNSESGSRRSSRISLSRTNRTGRTRSPRSNISLHSLRDPGLDSARANVMSGSNQTTDGGLGGSLQRPGSGA</sequence>
<name>A0A0D2K050_9EURO</name>
<accession>A0A0D2K050</accession>
<dbReference type="Proteomes" id="UP000053411">
    <property type="component" value="Unassembled WGS sequence"/>
</dbReference>
<evidence type="ECO:0000313" key="3">
    <source>
        <dbReference type="EMBL" id="KIX96259.1"/>
    </source>
</evidence>
<dbReference type="AlphaFoldDB" id="A0A0D2K050"/>
<feature type="transmembrane region" description="Helical" evidence="2">
    <location>
        <begin position="318"/>
        <end position="342"/>
    </location>
</feature>
<organism evidence="3 4">
    <name type="scientific">Fonsecaea multimorphosa CBS 102226</name>
    <dbReference type="NCBI Taxonomy" id="1442371"/>
    <lineage>
        <taxon>Eukaryota</taxon>
        <taxon>Fungi</taxon>
        <taxon>Dikarya</taxon>
        <taxon>Ascomycota</taxon>
        <taxon>Pezizomycotina</taxon>
        <taxon>Eurotiomycetes</taxon>
        <taxon>Chaetothyriomycetidae</taxon>
        <taxon>Chaetothyriales</taxon>
        <taxon>Herpotrichiellaceae</taxon>
        <taxon>Fonsecaea</taxon>
    </lineage>
</organism>
<feature type="region of interest" description="Disordered" evidence="1">
    <location>
        <begin position="358"/>
        <end position="467"/>
    </location>
</feature>
<evidence type="ECO:0000256" key="1">
    <source>
        <dbReference type="SAM" id="MobiDB-lite"/>
    </source>
</evidence>
<keyword evidence="2" id="KW-1133">Transmembrane helix</keyword>
<dbReference type="OrthoDB" id="4138670at2759"/>
<dbReference type="EMBL" id="KN848078">
    <property type="protein sequence ID" value="KIX96259.1"/>
    <property type="molecule type" value="Genomic_DNA"/>
</dbReference>
<dbReference type="Gene3D" id="1.20.58.340">
    <property type="entry name" value="Magnesium transport protein CorA, transmembrane region"/>
    <property type="match status" value="1"/>
</dbReference>
<evidence type="ECO:0000313" key="4">
    <source>
        <dbReference type="Proteomes" id="UP000053411"/>
    </source>
</evidence>
<keyword evidence="4" id="KW-1185">Reference proteome</keyword>